<sequence length="31" mass="3587">MWLDWCKLNPTLILPHQSLVSTAFAVFVVTR</sequence>
<proteinExistence type="predicted"/>
<protein>
    <submittedName>
        <fullName evidence="1">Uncharacterized protein</fullName>
    </submittedName>
</protein>
<evidence type="ECO:0000313" key="1">
    <source>
        <dbReference type="EMBL" id="UEP19757.1"/>
    </source>
</evidence>
<dbReference type="EMBL" id="MZ571834">
    <property type="protein sequence ID" value="UEP19757.1"/>
    <property type="molecule type" value="Genomic_DNA"/>
</dbReference>
<evidence type="ECO:0000313" key="2">
    <source>
        <dbReference type="Proteomes" id="UP000828371"/>
    </source>
</evidence>
<reference evidence="1 2" key="1">
    <citation type="submission" date="2021-07" db="EMBL/GenBank/DDBJ databases">
        <authorList>
            <person name="Bleriot I."/>
            <person name="Blasco L."/>
            <person name="Pacios O."/>
            <person name="Fernandez-Garcia L."/>
            <person name="Ambroa A."/>
            <person name="Lopez M."/>
            <person name="Ortiz-Cartagena C."/>
            <person name="Fernandez-Cuenca F."/>
            <person name="Oteo J."/>
            <person name="Pascual A."/>
            <person name="Martinez-Martinez L."/>
            <person name="Domingo-Calap P."/>
            <person name="Wood T.K."/>
            <person name="Tomas M."/>
        </authorList>
    </citation>
    <scope>NUCLEOTIDE SEQUENCE [LARGE SCALE GENOMIC DNA]</scope>
</reference>
<organism evidence="1 2">
    <name type="scientific">Klebsiella phage vB_KpnS-VAC113</name>
    <dbReference type="NCBI Taxonomy" id="2866702"/>
    <lineage>
        <taxon>Viruses</taxon>
        <taxon>Duplodnaviria</taxon>
        <taxon>Heunggongvirae</taxon>
        <taxon>Uroviricota</taxon>
        <taxon>Caudoviricetes</taxon>
        <taxon>Drexlerviridae</taxon>
        <taxon>Webervirus</taxon>
        <taxon>Webervirus VAC113</taxon>
    </lineage>
</organism>
<dbReference type="Proteomes" id="UP000828371">
    <property type="component" value="Segment"/>
</dbReference>
<keyword evidence="2" id="KW-1185">Reference proteome</keyword>
<accession>A0AAE8YGK9</accession>
<name>A0AAE8YGK9_9CAUD</name>